<dbReference type="Pfam" id="PF25673">
    <property type="entry name" value="Terminase_7"/>
    <property type="match status" value="1"/>
</dbReference>
<keyword evidence="2" id="KW-1185">Reference proteome</keyword>
<gene>
    <name evidence="1" type="ORF">HH212_26255</name>
</gene>
<dbReference type="RefSeq" id="WP_170205142.1">
    <property type="nucleotide sequence ID" value="NZ_CP051685.1"/>
</dbReference>
<evidence type="ECO:0000313" key="2">
    <source>
        <dbReference type="Proteomes" id="UP000502415"/>
    </source>
</evidence>
<name>A0A7Z2W0U6_9BURK</name>
<accession>A0A7Z2W0U6</accession>
<protein>
    <submittedName>
        <fullName evidence="1">P27 family phage terminase small subunit</fullName>
    </submittedName>
</protein>
<organism evidence="1 2">
    <name type="scientific">Massilia forsythiae</name>
    <dbReference type="NCBI Taxonomy" id="2728020"/>
    <lineage>
        <taxon>Bacteria</taxon>
        <taxon>Pseudomonadati</taxon>
        <taxon>Pseudomonadota</taxon>
        <taxon>Betaproteobacteria</taxon>
        <taxon>Burkholderiales</taxon>
        <taxon>Oxalobacteraceae</taxon>
        <taxon>Telluria group</taxon>
        <taxon>Massilia</taxon>
    </lineage>
</organism>
<dbReference type="AlphaFoldDB" id="A0A7Z2W0U6"/>
<evidence type="ECO:0000313" key="1">
    <source>
        <dbReference type="EMBL" id="QJE03061.1"/>
    </source>
</evidence>
<dbReference type="Proteomes" id="UP000502415">
    <property type="component" value="Chromosome"/>
</dbReference>
<dbReference type="KEGG" id="mfy:HH212_26255"/>
<sequence length="134" mass="14714">MPKPRTPSAVLEARGAFDKDPARRRDDFEAGAFDRTPPKYFKIKQKEVWNEIVDALPASVLQATDRMAVELAARLIAQFRAQPDSEVTSAQVAQIRTALAVLGMTPADRSRVSVKKETPTNPFAALMGAPKKAH</sequence>
<dbReference type="InterPro" id="IPR057972">
    <property type="entry name" value="Terminase_7"/>
</dbReference>
<reference evidence="1 2" key="1">
    <citation type="submission" date="2020-04" db="EMBL/GenBank/DDBJ databases">
        <title>Genome sequencing of novel species.</title>
        <authorList>
            <person name="Heo J."/>
            <person name="Kim S.-J."/>
            <person name="Kim J.-S."/>
            <person name="Hong S.-B."/>
            <person name="Kwon S.-W."/>
        </authorList>
    </citation>
    <scope>NUCLEOTIDE SEQUENCE [LARGE SCALE GENOMIC DNA]</scope>
    <source>
        <strain evidence="1 2">GN2-R2</strain>
    </source>
</reference>
<proteinExistence type="predicted"/>
<dbReference type="EMBL" id="CP051685">
    <property type="protein sequence ID" value="QJE03061.1"/>
    <property type="molecule type" value="Genomic_DNA"/>
</dbReference>